<dbReference type="InterPro" id="IPR001304">
    <property type="entry name" value="C-type_lectin-like"/>
</dbReference>
<name>A0A232FDM2_9HYME</name>
<dbReference type="InterPro" id="IPR004117">
    <property type="entry name" value="7tm6_olfct_rcpt"/>
</dbReference>
<evidence type="ECO:0000313" key="12">
    <source>
        <dbReference type="EMBL" id="OXU28886.1"/>
    </source>
</evidence>
<comment type="subcellular location">
    <subcellularLocation>
        <location evidence="1">Cell membrane</location>
        <topology evidence="1">Multi-pass membrane protein</topology>
    </subcellularLocation>
</comment>
<dbReference type="Gene3D" id="3.10.100.10">
    <property type="entry name" value="Mannose-Binding Protein A, subunit A"/>
    <property type="match status" value="3"/>
</dbReference>
<keyword evidence="4 10" id="KW-0812">Transmembrane</keyword>
<dbReference type="GO" id="GO:0005549">
    <property type="term" value="F:odorant binding"/>
    <property type="evidence" value="ECO:0007669"/>
    <property type="project" value="InterPro"/>
</dbReference>
<feature type="transmembrane region" description="Helical" evidence="10">
    <location>
        <begin position="450"/>
        <end position="468"/>
    </location>
</feature>
<feature type="transmembrane region" description="Helical" evidence="10">
    <location>
        <begin position="1431"/>
        <end position="1454"/>
    </location>
</feature>
<evidence type="ECO:0000256" key="8">
    <source>
        <dbReference type="ARBA" id="ARBA00023170"/>
    </source>
</evidence>
<evidence type="ECO:0000256" key="9">
    <source>
        <dbReference type="ARBA" id="ARBA00023224"/>
    </source>
</evidence>
<feature type="transmembrane region" description="Helical" evidence="10">
    <location>
        <begin position="832"/>
        <end position="850"/>
    </location>
</feature>
<organism evidence="12 13">
    <name type="scientific">Trichomalopsis sarcophagae</name>
    <dbReference type="NCBI Taxonomy" id="543379"/>
    <lineage>
        <taxon>Eukaryota</taxon>
        <taxon>Metazoa</taxon>
        <taxon>Ecdysozoa</taxon>
        <taxon>Arthropoda</taxon>
        <taxon>Hexapoda</taxon>
        <taxon>Insecta</taxon>
        <taxon>Pterygota</taxon>
        <taxon>Neoptera</taxon>
        <taxon>Endopterygota</taxon>
        <taxon>Hymenoptera</taxon>
        <taxon>Apocrita</taxon>
        <taxon>Proctotrupomorpha</taxon>
        <taxon>Chalcidoidea</taxon>
        <taxon>Pteromalidae</taxon>
        <taxon>Pteromalinae</taxon>
        <taxon>Trichomalopsis</taxon>
    </lineage>
</organism>
<dbReference type="GO" id="GO:0005886">
    <property type="term" value="C:plasma membrane"/>
    <property type="evidence" value="ECO:0007669"/>
    <property type="project" value="UniProtKB-SubCell"/>
</dbReference>
<evidence type="ECO:0000256" key="10">
    <source>
        <dbReference type="SAM" id="Phobius"/>
    </source>
</evidence>
<feature type="transmembrane region" description="Helical" evidence="10">
    <location>
        <begin position="649"/>
        <end position="670"/>
    </location>
</feature>
<feature type="transmembrane region" description="Helical" evidence="10">
    <location>
        <begin position="164"/>
        <end position="188"/>
    </location>
</feature>
<proteinExistence type="predicted"/>
<dbReference type="Pfam" id="PF00059">
    <property type="entry name" value="Lectin_C"/>
    <property type="match status" value="2"/>
</dbReference>
<feature type="domain" description="C-type lectin" evidence="11">
    <location>
        <begin position="1540"/>
        <end position="1663"/>
    </location>
</feature>
<evidence type="ECO:0000256" key="6">
    <source>
        <dbReference type="ARBA" id="ARBA00022989"/>
    </source>
</evidence>
<dbReference type="InterPro" id="IPR016186">
    <property type="entry name" value="C-type_lectin-like/link_sf"/>
</dbReference>
<feature type="transmembrane region" description="Helical" evidence="10">
    <location>
        <begin position="1176"/>
        <end position="1194"/>
    </location>
</feature>
<feature type="transmembrane region" description="Helical" evidence="10">
    <location>
        <begin position="1056"/>
        <end position="1076"/>
    </location>
</feature>
<dbReference type="GO" id="GO:0007165">
    <property type="term" value="P:signal transduction"/>
    <property type="evidence" value="ECO:0007669"/>
    <property type="project" value="UniProtKB-KW"/>
</dbReference>
<dbReference type="PROSITE" id="PS50041">
    <property type="entry name" value="C_TYPE_LECTIN_2"/>
    <property type="match status" value="3"/>
</dbReference>
<keyword evidence="13" id="KW-1185">Reference proteome</keyword>
<feature type="transmembrane region" description="Helical" evidence="10">
    <location>
        <begin position="125"/>
        <end position="144"/>
    </location>
</feature>
<dbReference type="Proteomes" id="UP000215335">
    <property type="component" value="Unassembled WGS sequence"/>
</dbReference>
<dbReference type="SUPFAM" id="SSF56436">
    <property type="entry name" value="C-type lectin-like"/>
    <property type="match status" value="3"/>
</dbReference>
<feature type="transmembrane region" description="Helical" evidence="10">
    <location>
        <begin position="1023"/>
        <end position="1044"/>
    </location>
</feature>
<feature type="transmembrane region" description="Helical" evidence="10">
    <location>
        <begin position="2464"/>
        <end position="2482"/>
    </location>
</feature>
<feature type="transmembrane region" description="Helical" evidence="10">
    <location>
        <begin position="420"/>
        <end position="438"/>
    </location>
</feature>
<feature type="transmembrane region" description="Helical" evidence="10">
    <location>
        <begin position="29"/>
        <end position="51"/>
    </location>
</feature>
<dbReference type="STRING" id="543379.A0A232FDM2"/>
<dbReference type="EMBL" id="NNAY01000362">
    <property type="protein sequence ID" value="OXU28886.1"/>
    <property type="molecule type" value="Genomic_DNA"/>
</dbReference>
<keyword evidence="5" id="KW-0552">Olfaction</keyword>
<keyword evidence="9" id="KW-0807">Transducer</keyword>
<feature type="transmembrane region" description="Helical" evidence="10">
    <location>
        <begin position="1206"/>
        <end position="1224"/>
    </location>
</feature>
<sequence>MDLLPVHFRTFQFFGLWYNDPRSYRLIKLVHRSLIVLLIVHLSLFQMIALFSAKRSVDEYTNTLFLALTYFVHIYKTLVFMAKNRSVNEMLDEFRSDICRTRGPEEEHILAKHVQRANWAYSGRMILTLFAGSIRVVLPILIGFSTGKLELLPFDTYFFNVKHLAQYALVYVLQTLAIITVIVTDVCLDSTPCACMILACAQLEICRHRIKHDNMVLYGNSKDGPGRGCNEEMALKEYVKHYVLIQEAVHRIQSVFISIVLPIFSSALLTLCTSIFQLAQKNHTTGEYCFIILYLCCLLVQTFSLCWFGNELQSKGEIVTSAVYETDWTVLKPCLKKNYRYLMFMGQNKFIISFHGQCTLSLQTFIWMIKTSYGAFNLLKQVADTNMDLLPMHFRTFRFFGLWYDDPRSYELAKLVHRSLLVVLIVHMSLFQMIALFSVKHSVDEYTNTLFIALTYFVNIYKILAFMAKNRSVNEMLDKFRLDVCRTRGPEEKRILAQYLHTANWTYSARMILTLCTGVIQIVVPFLIGHFTGKVGLLPFDTFFFNVEDLAQYALVYALQAVAIVTVVITDVTLDSTPCACMILACAQLEICRYRIKHDINVIANEVTGDGKMNSECKPGKELREKMALKKYVKHYVLIREIVDRIQSVFISIVLPIFCSALLTLCFSTFQLAQKNQTTGEYCFIITYLCCLLVQIFCLCWFGNELQFKGEIVSNAVYETDWTVMKPRIKKSYWYLMFMGQNKFIISFHGQCTLTLQTFIWMIKASYEMDLLPMHFRTFQFFGLWYSDWRSYRFIKLVHRSLELLLIVHVCLLQIIALFSVKHSVEEYTNSLFIGLTHFANIYKTVVFMVKNQSINEMLDKFRLDICQARGPEEEKILAKYLHKANWTYSARMILTLFCGSISIVVPILVGIFTGKLELLPLDTYFFNVNDLKQWTLAYVLQSLTVITVVVTDVCLDSTPCAFMILACAQLEICRHRIKHDNMASHEIGQDVPRKEYKEEMALKEYVKHYVLIREVVYQIQSVFISIILPIFCSALLTLCTSIFELAQNYHTTGEYCFIMSYLCCLLVQIFCLCWFGNELQLKGEIVSNAIYETDWTVMKPCTKRDYWYLMFMGQNKFIISFHGQCTLTLQTFIWMIKTSYEMDLLPVHFRTFQLFGLWYDDPRSYRLAKLVHRSLVVLLIIHFSLFQMIALFSVKRSVDEYTNTLFFAMTFFVHIYKMLVFLAKNRSVKEMLDEFRSDICRTRGPEEENILAKYVRRANWIYGARMILTLLCASIRCVLPILIGLSIGQIDELPFDTYFFNVSDSLQFALAYVLQTLAVVAAIVTDVCLDSTTCASMILTCAQLEICCHRIRCDNSNKAVDADSDIAEVFIRKDKDENCFKEYARHHITIQKIAQRIQSTFIPIVLPIFCSALLTLCTSIFQLAQKNHSVVEYCFITIYLCCLLFQIYCFCWYGNEVQLKGELVSDAIYQTDWITIKPSTRKIFWYIMFMGRNKLVISFHGQCALTLQTFIWFACSHTKLDKTFNQSPTEVITLNKIQYLFYNYEVTWEEARLICTGYESQLATIDTVEQALSITKQTSESSLADEEFWIGSKMQSKGFWIWISNNKKLMPNEFFRQIIMSPSYTNTSSESDFRCLTIFRRNHSIPLFSPLRCREQRPFICQRGIVDELPFESQIEDLFTVKIENKDFTLFSAKLTWLESVVQCRQRGLQIAEVSSTAEAQLLAIKMIKARPSNWHDTISNMNDEKYKYIIIHKRNFTYSTGSIENAWIGGYVKDRLWKWLPTGSDIARNQMWYDENMISGECLLLDRHVCKFPMYVSTKCNRKRNFLCQTPVEKLVRFEPVAVFVDTCQYWISFKPQKWIDASQSCTKLNATLVVIDSLTTLNHITNIMIDNRGNLQHIWIDGRRRYEVTEDRVSDGIWYWNSSGVRIPNLKESFIPWYEDPRLRENNTDCLNMDRENFDVPIVYGLDCNIEQTYICQKSTVSCNQIKTKNVFNSSYGSTENPNEKLLLNLKDDSNIRPENVKSKTDNLLNNNPTNKTVYDFLTPTNFSTVTERNFKHGLDIENSTLSDNYTENNLSISARFLLDDFITRKQSNHANINRETTTISILGFQDIFELMAKNVVENKNLSNILLSNTEGNESIQSSLENVDMESYDKIDKQLQILLNDSILKIVQSSINKNLNKSNFVPSSTFTTPIPKNLSKKKFLNNTLQTDKNLRILQPSKLPVSSSKNVASLKSEGNQYKKTINRSEILKDDAKNMYNLGEIMKSMFSPRRYPSSKIDNMHTTRKEKDMTLETSTTETNFRLYNVKTSANKKKNFARRKMYSSKNTIQSIRKPSNDNKDKVNVTDIVDALKNDFDKYNSKPLSLGIMNEMPFIGVKKNVKPWNALLQHSMSKWSYSLSISISYCENRRFSGQAKNNTMGRKQNYYLPKMIYRLLVFLIIFQFTLSQIIELLTMHGSVDDFTEVLFLTLTFVALCLKVLNFTT</sequence>
<evidence type="ECO:0000256" key="2">
    <source>
        <dbReference type="ARBA" id="ARBA00022475"/>
    </source>
</evidence>
<dbReference type="PANTHER" id="PTHR21137">
    <property type="entry name" value="ODORANT RECEPTOR"/>
    <property type="match status" value="1"/>
</dbReference>
<dbReference type="CDD" id="cd00037">
    <property type="entry name" value="CLECT"/>
    <property type="match status" value="3"/>
</dbReference>
<accession>A0A232FDM2</accession>
<evidence type="ECO:0000256" key="3">
    <source>
        <dbReference type="ARBA" id="ARBA00022606"/>
    </source>
</evidence>
<dbReference type="InterPro" id="IPR016187">
    <property type="entry name" value="CTDL_fold"/>
</dbReference>
<evidence type="ECO:0000256" key="1">
    <source>
        <dbReference type="ARBA" id="ARBA00004651"/>
    </source>
</evidence>
<keyword evidence="6 10" id="KW-1133">Transmembrane helix</keyword>
<keyword evidence="7 10" id="KW-0472">Membrane</keyword>
<comment type="caution">
    <text evidence="12">The sequence shown here is derived from an EMBL/GenBank/DDBJ whole genome shotgun (WGS) entry which is preliminary data.</text>
</comment>
<dbReference type="GO" id="GO:0004984">
    <property type="term" value="F:olfactory receptor activity"/>
    <property type="evidence" value="ECO:0007669"/>
    <property type="project" value="InterPro"/>
</dbReference>
<feature type="transmembrane region" description="Helical" evidence="10">
    <location>
        <begin position="63"/>
        <end position="82"/>
    </location>
</feature>
<feature type="transmembrane region" description="Helical" evidence="10">
    <location>
        <begin position="551"/>
        <end position="574"/>
    </location>
</feature>
<evidence type="ECO:0000259" key="11">
    <source>
        <dbReference type="PROSITE" id="PS50041"/>
    </source>
</evidence>
<dbReference type="Pfam" id="PF02949">
    <property type="entry name" value="7tm_6"/>
    <property type="match status" value="4"/>
</dbReference>
<dbReference type="OrthoDB" id="6356110at2759"/>
<gene>
    <name evidence="12" type="ORF">TSAR_009575</name>
</gene>
<keyword evidence="8" id="KW-0675">Receptor</keyword>
<feature type="transmembrane region" description="Helical" evidence="10">
    <location>
        <begin position="682"/>
        <end position="702"/>
    </location>
</feature>
<evidence type="ECO:0000256" key="4">
    <source>
        <dbReference type="ARBA" id="ARBA00022692"/>
    </source>
</evidence>
<feature type="transmembrane region" description="Helical" evidence="10">
    <location>
        <begin position="1309"/>
        <end position="1330"/>
    </location>
</feature>
<feature type="transmembrane region" description="Helical" evidence="10">
    <location>
        <begin position="288"/>
        <end position="308"/>
    </location>
</feature>
<dbReference type="PANTHER" id="PTHR21137:SF35">
    <property type="entry name" value="ODORANT RECEPTOR 19A-RELATED"/>
    <property type="match status" value="1"/>
</dbReference>
<evidence type="ECO:0000256" key="5">
    <source>
        <dbReference type="ARBA" id="ARBA00022725"/>
    </source>
</evidence>
<feature type="domain" description="C-type lectin" evidence="11">
    <location>
        <begin position="1846"/>
        <end position="1980"/>
    </location>
</feature>
<keyword evidence="3" id="KW-0716">Sensory transduction</keyword>
<feature type="transmembrane region" description="Helical" evidence="10">
    <location>
        <begin position="2434"/>
        <end position="2452"/>
    </location>
</feature>
<feature type="transmembrane region" description="Helical" evidence="10">
    <location>
        <begin position="1267"/>
        <end position="1289"/>
    </location>
</feature>
<feature type="transmembrane region" description="Helical" evidence="10">
    <location>
        <begin position="255"/>
        <end position="276"/>
    </location>
</feature>
<feature type="transmembrane region" description="Helical" evidence="10">
    <location>
        <begin position="511"/>
        <end position="531"/>
    </location>
</feature>
<reference evidence="12 13" key="1">
    <citation type="journal article" date="2017" name="Curr. Biol.">
        <title>The Evolution of Venom by Co-option of Single-Copy Genes.</title>
        <authorList>
            <person name="Martinson E.O."/>
            <person name="Mrinalini"/>
            <person name="Kelkar Y.D."/>
            <person name="Chang C.H."/>
            <person name="Werren J.H."/>
        </authorList>
    </citation>
    <scope>NUCLEOTIDE SEQUENCE [LARGE SCALE GENOMIC DNA]</scope>
    <source>
        <strain evidence="12 13">Alberta</strain>
        <tissue evidence="12">Whole body</tissue>
    </source>
</reference>
<keyword evidence="2" id="KW-1003">Cell membrane</keyword>
<feature type="transmembrane region" description="Helical" evidence="10">
    <location>
        <begin position="894"/>
        <end position="915"/>
    </location>
</feature>
<protein>
    <recommendedName>
        <fullName evidence="11">C-type lectin domain-containing protein</fullName>
    </recommendedName>
</protein>
<dbReference type="SMART" id="SM00034">
    <property type="entry name" value="CLECT"/>
    <property type="match status" value="3"/>
</dbReference>
<evidence type="ECO:0000256" key="7">
    <source>
        <dbReference type="ARBA" id="ARBA00023136"/>
    </source>
</evidence>
<feature type="domain" description="C-type lectin" evidence="11">
    <location>
        <begin position="1684"/>
        <end position="1831"/>
    </location>
</feature>
<feature type="transmembrane region" description="Helical" evidence="10">
    <location>
        <begin position="802"/>
        <end position="820"/>
    </location>
</feature>
<feature type="transmembrane region" description="Helical" evidence="10">
    <location>
        <begin position="1402"/>
        <end position="1425"/>
    </location>
</feature>
<feature type="transmembrane region" description="Helical" evidence="10">
    <location>
        <begin position="935"/>
        <end position="956"/>
    </location>
</feature>
<evidence type="ECO:0000313" key="13">
    <source>
        <dbReference type="Proteomes" id="UP000215335"/>
    </source>
</evidence>